<protein>
    <submittedName>
        <fullName evidence="2">Uncharacterized protein</fullName>
    </submittedName>
</protein>
<keyword evidence="3" id="KW-1185">Reference proteome</keyword>
<dbReference type="Proteomes" id="UP000002482">
    <property type="component" value="Chromosome"/>
</dbReference>
<dbReference type="HOGENOM" id="CLU_2679194_0_0_4"/>
<gene>
    <name evidence="2" type="ordered locus">Acav_2238</name>
</gene>
<dbReference type="OrthoDB" id="9958693at2"/>
<organism evidence="2 3">
    <name type="scientific">Paracidovorax avenae (strain ATCC 19860 / DSM 7227 / CCUG 15838 / JCM 20985 / LMG 2117 / NCPPB 1011)</name>
    <name type="common">Acidovorax avenae</name>
    <dbReference type="NCBI Taxonomy" id="643561"/>
    <lineage>
        <taxon>Bacteria</taxon>
        <taxon>Pseudomonadati</taxon>
        <taxon>Pseudomonadota</taxon>
        <taxon>Betaproteobacteria</taxon>
        <taxon>Burkholderiales</taxon>
        <taxon>Comamonadaceae</taxon>
        <taxon>Paracidovorax</taxon>
    </lineage>
</organism>
<accession>F0QBI5</accession>
<feature type="region of interest" description="Disordered" evidence="1">
    <location>
        <begin position="31"/>
        <end position="74"/>
    </location>
</feature>
<evidence type="ECO:0000313" key="3">
    <source>
        <dbReference type="Proteomes" id="UP000002482"/>
    </source>
</evidence>
<proteinExistence type="predicted"/>
<dbReference type="GeneID" id="34238819"/>
<name>F0QBI5_PARA1</name>
<reference evidence="2" key="1">
    <citation type="submission" date="2011-02" db="EMBL/GenBank/DDBJ databases">
        <title>Complete sequence of Acidovorax avenae subsp. avenae ATCC 19860.</title>
        <authorList>
            <consortium name="US DOE Joint Genome Institute"/>
            <person name="Lucas S."/>
            <person name="Copeland A."/>
            <person name="Lapidus A."/>
            <person name="Cheng J.-F."/>
            <person name="Goodwin L."/>
            <person name="Pitluck S."/>
            <person name="Chertkov O."/>
            <person name="Held B."/>
            <person name="Detter J.C."/>
            <person name="Han C."/>
            <person name="Tapia R."/>
            <person name="Land M."/>
            <person name="Hauser L."/>
            <person name="Kyrpides N."/>
            <person name="Ivanova N."/>
            <person name="Ovchinnikova G."/>
            <person name="Pagani I."/>
            <person name="Gordon S."/>
            <person name="Woyke T."/>
        </authorList>
    </citation>
    <scope>NUCLEOTIDE SEQUENCE</scope>
    <source>
        <strain evidence="2">ATCC 19860</strain>
    </source>
</reference>
<dbReference type="AlphaFoldDB" id="F0QBI5"/>
<evidence type="ECO:0000313" key="2">
    <source>
        <dbReference type="EMBL" id="ADX46150.1"/>
    </source>
</evidence>
<dbReference type="KEGG" id="aaa:Acav_2238"/>
<dbReference type="EMBL" id="CP002521">
    <property type="protein sequence ID" value="ADX46150.1"/>
    <property type="molecule type" value="Genomic_DNA"/>
</dbReference>
<sequence length="74" mass="7793">MSNLPSSTAPGPAARRLLAVTARAWGLRPSVRAQGATVPHPHPTQRNTWHAPHSGPKPVTVPVSAPGPRFAISY</sequence>
<dbReference type="RefSeq" id="WP_013594661.1">
    <property type="nucleotide sequence ID" value="NC_015138.1"/>
</dbReference>
<evidence type="ECO:0000256" key="1">
    <source>
        <dbReference type="SAM" id="MobiDB-lite"/>
    </source>
</evidence>